<sequence>MLQSTVSNPHLVVSRKSAATQFEPTFARKMLPCFDEPNFKATFQVSIIRNPHHIARSNMNLLFSKEHKNGLIKDEFEKSVKMSTYLLAVAVLDGYGYLKRLTRNTTKPIEVRLYAPEDMLQGQSEFGLDTTIRALEFFEHYFNISYPLDKIDLLALDDFSEGAMENWGLVTFRDSALLFNERKASVVAKEHIALIICHEIAHQWFGNLVTMDWWNEVFLNEGFANYMEYKCVDELFPDWSIMSRFYAENLAFSQEPDGMLSSRAIESDDDDSLLNLFDAINYHKAAAIIHMIAEMAGQKNFQSALIEYLNKYAYDNAIGVDLWKIVEKVFGVIQQKFNNYFQHANLQGAVSIPDLAKAYTTQVGYPLVTVERSDNGILIHNQTRFLFAEGEKAEEKRGDWKWPIPISYRASDEKKMKLHWIQKDDKNVTWETTSNDWLILNTGGVGYFKVLYDAETYAKLIKELNNNHSVMTISPIDRSMILVDSYDLSKTSLLNISTYFDLLEYMEKETDKMTWSIVGKQLRTIESLIEDSDYVDYFQDFQRNLIMKLYESLDWDEQGATPNQKRLQLDAFYSSGLSRTFPGSSIASQLLQVDVFGVACRLRIKDCTKQAYQRYLKWVSSGVRNPEHHMIALIEGVKQGGTTAWERIWKAYKSANSPSEKNNIIGALTSTKDTALINRILKYCLDGKIKPNLIPRVFSYFALNQGTRNTVWKYFKSHFEEFHKILGKGSLMSSCVKCLAEPLSTESELEELKEFLKSQKFEEDGQIKMEMTYEQIELNIQWRRLNEAQLGKWINRWDERRRTLYRRKRHRHHHHHRPF</sequence>
<evidence type="ECO:0000259" key="14">
    <source>
        <dbReference type="Pfam" id="PF17900"/>
    </source>
</evidence>
<dbReference type="GO" id="GO:0016020">
    <property type="term" value="C:membrane"/>
    <property type="evidence" value="ECO:0007669"/>
    <property type="project" value="TreeGrafter"/>
</dbReference>
<evidence type="ECO:0000256" key="2">
    <source>
        <dbReference type="ARBA" id="ARBA00022438"/>
    </source>
</evidence>
<keyword evidence="4 9" id="KW-0479">Metal-binding</keyword>
<feature type="site" description="Transition state stabilizer" evidence="10">
    <location>
        <position position="282"/>
    </location>
</feature>
<keyword evidence="6 9" id="KW-0862">Zinc</keyword>
<evidence type="ECO:0000256" key="11">
    <source>
        <dbReference type="RuleBase" id="RU364040"/>
    </source>
</evidence>
<dbReference type="EMBL" id="GL379863">
    <property type="protein sequence ID" value="EGT57598.1"/>
    <property type="molecule type" value="Genomic_DNA"/>
</dbReference>
<feature type="domain" description="Peptidase M1 membrane alanine aminopeptidase" evidence="12">
    <location>
        <begin position="126"/>
        <end position="331"/>
    </location>
</feature>
<evidence type="ECO:0000313" key="15">
    <source>
        <dbReference type="EMBL" id="EGT57598.1"/>
    </source>
</evidence>
<evidence type="ECO:0000256" key="9">
    <source>
        <dbReference type="PIRSR" id="PIRSR634016-3"/>
    </source>
</evidence>
<evidence type="ECO:0000259" key="12">
    <source>
        <dbReference type="Pfam" id="PF01433"/>
    </source>
</evidence>
<dbReference type="GO" id="GO:0008270">
    <property type="term" value="F:zinc ion binding"/>
    <property type="evidence" value="ECO:0007669"/>
    <property type="project" value="UniProtKB-UniRule"/>
</dbReference>
<dbReference type="EC" id="3.4.11.-" evidence="11"/>
<feature type="active site" description="Proton acceptor" evidence="8">
    <location>
        <position position="199"/>
    </location>
</feature>
<organism evidence="16">
    <name type="scientific">Caenorhabditis brenneri</name>
    <name type="common">Nematode worm</name>
    <dbReference type="NCBI Taxonomy" id="135651"/>
    <lineage>
        <taxon>Eukaryota</taxon>
        <taxon>Metazoa</taxon>
        <taxon>Ecdysozoa</taxon>
        <taxon>Nematoda</taxon>
        <taxon>Chromadorea</taxon>
        <taxon>Rhabditida</taxon>
        <taxon>Rhabditina</taxon>
        <taxon>Rhabditomorpha</taxon>
        <taxon>Rhabditoidea</taxon>
        <taxon>Rhabditidae</taxon>
        <taxon>Peloderinae</taxon>
        <taxon>Caenorhabditis</taxon>
    </lineage>
</organism>
<evidence type="ECO:0000256" key="10">
    <source>
        <dbReference type="PIRSR" id="PIRSR634016-4"/>
    </source>
</evidence>
<dbReference type="GO" id="GO:0006508">
    <property type="term" value="P:proteolysis"/>
    <property type="evidence" value="ECO:0007669"/>
    <property type="project" value="UniProtKB-KW"/>
</dbReference>
<feature type="binding site" evidence="9">
    <location>
        <position position="202"/>
    </location>
    <ligand>
        <name>Zn(2+)</name>
        <dbReference type="ChEBI" id="CHEBI:29105"/>
        <note>catalytic</note>
    </ligand>
</feature>
<dbReference type="GO" id="GO:0005737">
    <property type="term" value="C:cytoplasm"/>
    <property type="evidence" value="ECO:0007669"/>
    <property type="project" value="TreeGrafter"/>
</dbReference>
<evidence type="ECO:0000256" key="4">
    <source>
        <dbReference type="ARBA" id="ARBA00022723"/>
    </source>
</evidence>
<dbReference type="SUPFAM" id="SSF63737">
    <property type="entry name" value="Leukotriene A4 hydrolase N-terminal domain"/>
    <property type="match status" value="1"/>
</dbReference>
<evidence type="ECO:0000256" key="1">
    <source>
        <dbReference type="ARBA" id="ARBA00010136"/>
    </source>
</evidence>
<dbReference type="InterPro" id="IPR045357">
    <property type="entry name" value="Aminopeptidase_N-like_N"/>
</dbReference>
<dbReference type="PRINTS" id="PR00756">
    <property type="entry name" value="ALADIPTASE"/>
</dbReference>
<keyword evidence="16" id="KW-1185">Reference proteome</keyword>
<dbReference type="OrthoDB" id="6750768at2759"/>
<dbReference type="InterPro" id="IPR024571">
    <property type="entry name" value="ERAP1-like_C_dom"/>
</dbReference>
<dbReference type="eggNOG" id="KOG1046">
    <property type="taxonomic scope" value="Eukaryota"/>
</dbReference>
<dbReference type="FunFam" id="1.10.390.10:FF:000006">
    <property type="entry name" value="Puromycin-sensitive aminopeptidase"/>
    <property type="match status" value="1"/>
</dbReference>
<accession>G0NCN1</accession>
<dbReference type="Proteomes" id="UP000008068">
    <property type="component" value="Unassembled WGS sequence"/>
</dbReference>
<comment type="similarity">
    <text evidence="1 11">Belongs to the peptidase M1 family.</text>
</comment>
<feature type="binding site" evidence="9">
    <location>
        <position position="221"/>
    </location>
    <ligand>
        <name>Zn(2+)</name>
        <dbReference type="ChEBI" id="CHEBI:29105"/>
        <note>catalytic</note>
    </ligand>
</feature>
<comment type="cofactor">
    <cofactor evidence="9 11">
        <name>Zn(2+)</name>
        <dbReference type="ChEBI" id="CHEBI:29105"/>
    </cofactor>
    <text evidence="9 11">Binds 1 zinc ion per subunit.</text>
</comment>
<feature type="domain" description="Aminopeptidase N-like N-terminal" evidence="14">
    <location>
        <begin position="16"/>
        <end position="86"/>
    </location>
</feature>
<protein>
    <recommendedName>
        <fullName evidence="11">Aminopeptidase</fullName>
        <ecNumber evidence="11">3.4.11.-</ecNumber>
    </recommendedName>
</protein>
<evidence type="ECO:0000256" key="8">
    <source>
        <dbReference type="PIRSR" id="PIRSR634016-1"/>
    </source>
</evidence>
<dbReference type="GO" id="GO:0005615">
    <property type="term" value="C:extracellular space"/>
    <property type="evidence" value="ECO:0007669"/>
    <property type="project" value="TreeGrafter"/>
</dbReference>
<dbReference type="Pfam" id="PF17900">
    <property type="entry name" value="Peptidase_M1_N"/>
    <property type="match status" value="1"/>
</dbReference>
<dbReference type="InterPro" id="IPR001930">
    <property type="entry name" value="Peptidase_M1"/>
</dbReference>
<keyword evidence="3 11" id="KW-0645">Protease</keyword>
<dbReference type="Pfam" id="PF11838">
    <property type="entry name" value="ERAP1_C"/>
    <property type="match status" value="1"/>
</dbReference>
<dbReference type="PANTHER" id="PTHR11533">
    <property type="entry name" value="PROTEASE M1 ZINC METALLOPROTEASE"/>
    <property type="match status" value="1"/>
</dbReference>
<dbReference type="Gene3D" id="1.10.390.10">
    <property type="entry name" value="Neutral Protease Domain 2"/>
    <property type="match status" value="1"/>
</dbReference>
<evidence type="ECO:0000313" key="16">
    <source>
        <dbReference type="Proteomes" id="UP000008068"/>
    </source>
</evidence>
<dbReference type="Gene3D" id="2.60.40.1730">
    <property type="entry name" value="tricorn interacting facor f3 domain"/>
    <property type="match status" value="1"/>
</dbReference>
<dbReference type="FunFam" id="2.60.40.1910:FF:000025">
    <property type="entry name" value="Protein CBG08739"/>
    <property type="match status" value="1"/>
</dbReference>
<dbReference type="SUPFAM" id="SSF55486">
    <property type="entry name" value="Metalloproteases ('zincins'), catalytic domain"/>
    <property type="match status" value="1"/>
</dbReference>
<proteinExistence type="inferred from homology"/>
<keyword evidence="7 11" id="KW-0482">Metalloprotease</keyword>
<dbReference type="InterPro" id="IPR027268">
    <property type="entry name" value="Peptidase_M4/M1_CTD_sf"/>
</dbReference>
<evidence type="ECO:0000256" key="5">
    <source>
        <dbReference type="ARBA" id="ARBA00022801"/>
    </source>
</evidence>
<dbReference type="InterPro" id="IPR034016">
    <property type="entry name" value="M1_APN-typ"/>
</dbReference>
<evidence type="ECO:0000256" key="3">
    <source>
        <dbReference type="ARBA" id="ARBA00022670"/>
    </source>
</evidence>
<dbReference type="Gene3D" id="2.60.40.1910">
    <property type="match status" value="1"/>
</dbReference>
<feature type="domain" description="ERAP1-like C-terminal" evidence="13">
    <location>
        <begin position="437"/>
        <end position="760"/>
    </location>
</feature>
<gene>
    <name evidence="15" type="ORF">CAEBREN_28526</name>
</gene>
<dbReference type="HOGENOM" id="CLU_003705_2_2_1"/>
<keyword evidence="5 11" id="KW-0378">Hydrolase</keyword>
<dbReference type="MEROPS" id="M01.A15"/>
<dbReference type="AlphaFoldDB" id="G0NCN1"/>
<keyword evidence="2 11" id="KW-0031">Aminopeptidase</keyword>
<dbReference type="STRING" id="135651.G0NCN1"/>
<evidence type="ECO:0000259" key="13">
    <source>
        <dbReference type="Pfam" id="PF11838"/>
    </source>
</evidence>
<dbReference type="GO" id="GO:0043171">
    <property type="term" value="P:peptide catabolic process"/>
    <property type="evidence" value="ECO:0007669"/>
    <property type="project" value="TreeGrafter"/>
</dbReference>
<dbReference type="InterPro" id="IPR050344">
    <property type="entry name" value="Peptidase_M1_aminopeptidases"/>
</dbReference>
<dbReference type="InterPro" id="IPR042097">
    <property type="entry name" value="Aminopeptidase_N-like_N_sf"/>
</dbReference>
<dbReference type="PANTHER" id="PTHR11533:SF299">
    <property type="entry name" value="AMINOPEPTIDASE"/>
    <property type="match status" value="1"/>
</dbReference>
<reference evidence="16" key="1">
    <citation type="submission" date="2011-07" db="EMBL/GenBank/DDBJ databases">
        <authorList>
            <consortium name="Caenorhabditis brenneri Sequencing and Analysis Consortium"/>
            <person name="Wilson R.K."/>
        </authorList>
    </citation>
    <scope>NUCLEOTIDE SEQUENCE [LARGE SCALE GENOMIC DNA]</scope>
    <source>
        <strain evidence="16">PB2801</strain>
    </source>
</reference>
<dbReference type="InParanoid" id="G0NCN1"/>
<dbReference type="Pfam" id="PF01433">
    <property type="entry name" value="Peptidase_M1"/>
    <property type="match status" value="1"/>
</dbReference>
<dbReference type="InterPro" id="IPR014782">
    <property type="entry name" value="Peptidase_M1_dom"/>
</dbReference>
<name>G0NCN1_CAEBE</name>
<dbReference type="GO" id="GO:0070006">
    <property type="term" value="F:metalloaminopeptidase activity"/>
    <property type="evidence" value="ECO:0007669"/>
    <property type="project" value="TreeGrafter"/>
</dbReference>
<dbReference type="FunCoup" id="G0NCN1">
    <property type="interactions" value="1423"/>
</dbReference>
<dbReference type="GO" id="GO:0042277">
    <property type="term" value="F:peptide binding"/>
    <property type="evidence" value="ECO:0007669"/>
    <property type="project" value="TreeGrafter"/>
</dbReference>
<dbReference type="CDD" id="cd09601">
    <property type="entry name" value="M1_APN-Q_like"/>
    <property type="match status" value="1"/>
</dbReference>
<dbReference type="Gene3D" id="1.25.50.20">
    <property type="match status" value="1"/>
</dbReference>
<evidence type="ECO:0000256" key="7">
    <source>
        <dbReference type="ARBA" id="ARBA00023049"/>
    </source>
</evidence>
<evidence type="ECO:0000256" key="6">
    <source>
        <dbReference type="ARBA" id="ARBA00022833"/>
    </source>
</evidence>
<feature type="binding site" evidence="9">
    <location>
        <position position="198"/>
    </location>
    <ligand>
        <name>Zn(2+)</name>
        <dbReference type="ChEBI" id="CHEBI:29105"/>
        <note>catalytic</note>
    </ligand>
</feature>